<keyword evidence="2" id="KW-0328">Glycosyltransferase</keyword>
<dbReference type="Pfam" id="PF05637">
    <property type="entry name" value="Glyco_transf_34"/>
    <property type="match status" value="1"/>
</dbReference>
<comment type="similarity">
    <text evidence="1">Belongs to the glycosyltransferase 34 family.</text>
</comment>
<reference evidence="6" key="1">
    <citation type="journal article" date="2021" name="Nat. Commun.">
        <title>Genetic determinants of endophytism in the Arabidopsis root mycobiome.</title>
        <authorList>
            <person name="Mesny F."/>
            <person name="Miyauchi S."/>
            <person name="Thiergart T."/>
            <person name="Pickel B."/>
            <person name="Atanasova L."/>
            <person name="Karlsson M."/>
            <person name="Huettel B."/>
            <person name="Barry K.W."/>
            <person name="Haridas S."/>
            <person name="Chen C."/>
            <person name="Bauer D."/>
            <person name="Andreopoulos W."/>
            <person name="Pangilinan J."/>
            <person name="LaButti K."/>
            <person name="Riley R."/>
            <person name="Lipzen A."/>
            <person name="Clum A."/>
            <person name="Drula E."/>
            <person name="Henrissat B."/>
            <person name="Kohler A."/>
            <person name="Grigoriev I.V."/>
            <person name="Martin F.M."/>
            <person name="Hacquard S."/>
        </authorList>
    </citation>
    <scope>NUCLEOTIDE SEQUENCE</scope>
    <source>
        <strain evidence="6">MPI-CAGE-CH-0235</strain>
    </source>
</reference>
<dbReference type="OrthoDB" id="205108at2759"/>
<evidence type="ECO:0000256" key="2">
    <source>
        <dbReference type="ARBA" id="ARBA00022676"/>
    </source>
</evidence>
<evidence type="ECO:0000313" key="7">
    <source>
        <dbReference type="Proteomes" id="UP000813444"/>
    </source>
</evidence>
<feature type="transmembrane region" description="Helical" evidence="5">
    <location>
        <begin position="31"/>
        <end position="48"/>
    </location>
</feature>
<accession>A0A8K0WRL0</accession>
<evidence type="ECO:0000256" key="4">
    <source>
        <dbReference type="SAM" id="MobiDB-lite"/>
    </source>
</evidence>
<dbReference type="PANTHER" id="PTHR31306:SF10">
    <property type="entry name" value="ALPHA-1,6-MANNOSYLTRANSFERASE MNN11-RELATED"/>
    <property type="match status" value="1"/>
</dbReference>
<dbReference type="Proteomes" id="UP000813444">
    <property type="component" value="Unassembled WGS sequence"/>
</dbReference>
<keyword evidence="5" id="KW-0472">Membrane</keyword>
<feature type="compositionally biased region" description="Low complexity" evidence="4">
    <location>
        <begin position="1"/>
        <end position="11"/>
    </location>
</feature>
<keyword evidence="3" id="KW-0808">Transferase</keyword>
<dbReference type="EMBL" id="JAGPNK010000006">
    <property type="protein sequence ID" value="KAH7319656.1"/>
    <property type="molecule type" value="Genomic_DNA"/>
</dbReference>
<protein>
    <submittedName>
        <fullName evidence="6">Glycosyltransferase family 34 protein</fullName>
    </submittedName>
</protein>
<evidence type="ECO:0000256" key="5">
    <source>
        <dbReference type="SAM" id="Phobius"/>
    </source>
</evidence>
<organism evidence="6 7">
    <name type="scientific">Stachybotrys elegans</name>
    <dbReference type="NCBI Taxonomy" id="80388"/>
    <lineage>
        <taxon>Eukaryota</taxon>
        <taxon>Fungi</taxon>
        <taxon>Dikarya</taxon>
        <taxon>Ascomycota</taxon>
        <taxon>Pezizomycotina</taxon>
        <taxon>Sordariomycetes</taxon>
        <taxon>Hypocreomycetidae</taxon>
        <taxon>Hypocreales</taxon>
        <taxon>Stachybotryaceae</taxon>
        <taxon>Stachybotrys</taxon>
    </lineage>
</organism>
<gene>
    <name evidence="6" type="ORF">B0I35DRAFT_352175</name>
</gene>
<dbReference type="PANTHER" id="PTHR31306">
    <property type="entry name" value="ALPHA-1,6-MANNOSYLTRANSFERASE MNN11-RELATED"/>
    <property type="match status" value="1"/>
</dbReference>
<feature type="region of interest" description="Disordered" evidence="4">
    <location>
        <begin position="1"/>
        <end position="23"/>
    </location>
</feature>
<dbReference type="GO" id="GO:0000009">
    <property type="term" value="F:alpha-1,6-mannosyltransferase activity"/>
    <property type="evidence" value="ECO:0007669"/>
    <property type="project" value="TreeGrafter"/>
</dbReference>
<dbReference type="GO" id="GO:0000136">
    <property type="term" value="C:mannan polymerase complex"/>
    <property type="evidence" value="ECO:0007669"/>
    <property type="project" value="TreeGrafter"/>
</dbReference>
<keyword evidence="5" id="KW-0812">Transmembrane</keyword>
<evidence type="ECO:0000313" key="6">
    <source>
        <dbReference type="EMBL" id="KAH7319656.1"/>
    </source>
</evidence>
<dbReference type="FunFam" id="3.90.550.10:FF:000149">
    <property type="entry name" value="Alpha-1,6-mannosyltransferase subunit"/>
    <property type="match status" value="1"/>
</dbReference>
<comment type="caution">
    <text evidence="6">The sequence shown here is derived from an EMBL/GenBank/DDBJ whole genome shotgun (WGS) entry which is preliminary data.</text>
</comment>
<keyword evidence="5" id="KW-1133">Transmembrane helix</keyword>
<dbReference type="GO" id="GO:0006487">
    <property type="term" value="P:protein N-linked glycosylation"/>
    <property type="evidence" value="ECO:0007669"/>
    <property type="project" value="TreeGrafter"/>
</dbReference>
<dbReference type="AlphaFoldDB" id="A0A8K0WRL0"/>
<dbReference type="InterPro" id="IPR008630">
    <property type="entry name" value="Glyco_trans_34"/>
</dbReference>
<name>A0A8K0WRL0_9HYPO</name>
<evidence type="ECO:0000256" key="3">
    <source>
        <dbReference type="ARBA" id="ARBA00022679"/>
    </source>
</evidence>
<evidence type="ECO:0000256" key="1">
    <source>
        <dbReference type="ARBA" id="ARBA00005664"/>
    </source>
</evidence>
<keyword evidence="7" id="KW-1185">Reference proteome</keyword>
<dbReference type="Gene3D" id="3.90.550.10">
    <property type="entry name" value="Spore Coat Polysaccharide Biosynthesis Protein SpsA, Chain A"/>
    <property type="match status" value="1"/>
</dbReference>
<proteinExistence type="inferred from homology"/>
<sequence>MHYAYPPRKSSNPPPFRPRSSKSPLLRRNRLKTIVGVLAGFVVLLYLLTRSGKPAPYQEYVPSGNPPVVIVTVVDSTKFNNVYLGTIKQNRELYAARHGYQVMVVKAYDYDTKKSPQSWSKIMAMRHAMTKYPDAKYIWYLDQNAYIMDPSKSLEEQFLEPRKLEGLMIKDYPVVPPDSIIKTSDHLTGEGAAMIISQDIDGLVTDSVIVRNGEFGKFLVEAWLGPLYRSYNFQKAERHTMEHIVQWHPTILSKLALIPQRTLASYTRTDMGDVYQAGDFVVMFPGCQPTGDKSCEAESANYLQKWKATFEAA</sequence>
<dbReference type="InterPro" id="IPR029044">
    <property type="entry name" value="Nucleotide-diphossugar_trans"/>
</dbReference>